<accession>A0A6J7SD49</accession>
<dbReference type="AlphaFoldDB" id="A0A6J7SD49"/>
<organism evidence="3">
    <name type="scientific">freshwater metagenome</name>
    <dbReference type="NCBI Taxonomy" id="449393"/>
    <lineage>
        <taxon>unclassified sequences</taxon>
        <taxon>metagenomes</taxon>
        <taxon>ecological metagenomes</taxon>
    </lineage>
</organism>
<dbReference type="InterPro" id="IPR029052">
    <property type="entry name" value="Metallo-depent_PP-like"/>
</dbReference>
<dbReference type="Pfam" id="PF00149">
    <property type="entry name" value="Metallophos"/>
    <property type="match status" value="1"/>
</dbReference>
<dbReference type="SUPFAM" id="SSF56300">
    <property type="entry name" value="Metallo-dependent phosphatases"/>
    <property type="match status" value="1"/>
</dbReference>
<evidence type="ECO:0000313" key="2">
    <source>
        <dbReference type="EMBL" id="CAB4908692.1"/>
    </source>
</evidence>
<dbReference type="InterPro" id="IPR050535">
    <property type="entry name" value="DNA_Repair-Maintenance_Comp"/>
</dbReference>
<feature type="domain" description="Calcineurin-like phosphoesterase" evidence="1">
    <location>
        <begin position="24"/>
        <end position="204"/>
    </location>
</feature>
<dbReference type="Gene3D" id="3.60.21.10">
    <property type="match status" value="1"/>
</dbReference>
<dbReference type="GO" id="GO:0016787">
    <property type="term" value="F:hydrolase activity"/>
    <property type="evidence" value="ECO:0007669"/>
    <property type="project" value="InterPro"/>
</dbReference>
<proteinExistence type="predicted"/>
<evidence type="ECO:0000259" key="1">
    <source>
        <dbReference type="Pfam" id="PF00149"/>
    </source>
</evidence>
<dbReference type="PANTHER" id="PTHR30337">
    <property type="entry name" value="COMPONENT OF ATP-DEPENDENT DSDNA EXONUCLEASE"/>
    <property type="match status" value="1"/>
</dbReference>
<reference evidence="3" key="1">
    <citation type="submission" date="2020-05" db="EMBL/GenBank/DDBJ databases">
        <authorList>
            <person name="Chiriac C."/>
            <person name="Salcher M."/>
            <person name="Ghai R."/>
            <person name="Kavagutti S V."/>
        </authorList>
    </citation>
    <scope>NUCLEOTIDE SEQUENCE</scope>
</reference>
<dbReference type="EMBL" id="CAFBMC010000099">
    <property type="protein sequence ID" value="CAB4908692.1"/>
    <property type="molecule type" value="Genomic_DNA"/>
</dbReference>
<protein>
    <submittedName>
        <fullName evidence="3">Unannotated protein</fullName>
    </submittedName>
</protein>
<evidence type="ECO:0000313" key="3">
    <source>
        <dbReference type="EMBL" id="CAB5039039.1"/>
    </source>
</evidence>
<name>A0A6J7SD49_9ZZZZ</name>
<sequence length="250" mass="27560">MNPVSSTQRDGESFNDINQRRPATLIHTSDCHLDKVFDGPEQRAFSAVVDLAISRDADALLIAGDLFDHNRVKPEIVHWAASELNRFSGPVVLLVGNHDVLHEASIHRKHDLRELCDRLFMLDNPDGDSFDVPGTEITVWGRAMLEHAPEFRPLHGAPPARADRWSVIAAHGLVNAEAGRSSPIYTTDLSQLDADYVALGHVHVHSVVHENPLTLYSGSPHNWSSGQGGCVVVDFAPDNQVRAEWISLLL</sequence>
<dbReference type="InterPro" id="IPR004843">
    <property type="entry name" value="Calcineurin-like_PHP"/>
</dbReference>
<gene>
    <name evidence="2" type="ORF">UFOPK3495_01432</name>
    <name evidence="3" type="ORF">UFOPK4237_00923</name>
</gene>
<dbReference type="EMBL" id="CAFBPZ010000056">
    <property type="protein sequence ID" value="CAB5039039.1"/>
    <property type="molecule type" value="Genomic_DNA"/>
</dbReference>